<gene>
    <name evidence="2" type="ORF">FSP39_009869</name>
</gene>
<keyword evidence="1" id="KW-1133">Transmembrane helix</keyword>
<organism evidence="2 3">
    <name type="scientific">Pinctada imbricata</name>
    <name type="common">Atlantic pearl-oyster</name>
    <name type="synonym">Pinctada martensii</name>
    <dbReference type="NCBI Taxonomy" id="66713"/>
    <lineage>
        <taxon>Eukaryota</taxon>
        <taxon>Metazoa</taxon>
        <taxon>Spiralia</taxon>
        <taxon>Lophotrochozoa</taxon>
        <taxon>Mollusca</taxon>
        <taxon>Bivalvia</taxon>
        <taxon>Autobranchia</taxon>
        <taxon>Pteriomorphia</taxon>
        <taxon>Pterioida</taxon>
        <taxon>Pterioidea</taxon>
        <taxon>Pteriidae</taxon>
        <taxon>Pinctada</taxon>
    </lineage>
</organism>
<keyword evidence="3" id="KW-1185">Reference proteome</keyword>
<sequence>MQPFVRQVLNTHITTLYSGIKNPVMRLVVIIVLAVLGSILVESCDDERKGTLELLSKIIDGLGGKHGGKNKCMDSWTKQYSGYLMSGRIDQAPSQYICVDGNAEKIGTKTNLDGKLLVPVEARCGSLRCPPYKNGRELTCVVCAK</sequence>
<accession>A0AA89C8P8</accession>
<dbReference type="PANTHER" id="PTHR24024:SF18">
    <property type="entry name" value="SHORT-CHAIN COLLAGEN C4-LIKE"/>
    <property type="match status" value="1"/>
</dbReference>
<dbReference type="InterPro" id="IPR051077">
    <property type="entry name" value="Ca-dependent_lectin"/>
</dbReference>
<dbReference type="Proteomes" id="UP001186944">
    <property type="component" value="Unassembled WGS sequence"/>
</dbReference>
<dbReference type="PANTHER" id="PTHR24024">
    <property type="entry name" value="PULMONARY SURFACTANT-ASSOCIATED PROTEIN A"/>
    <property type="match status" value="1"/>
</dbReference>
<feature type="transmembrane region" description="Helical" evidence="1">
    <location>
        <begin position="24"/>
        <end position="41"/>
    </location>
</feature>
<dbReference type="EMBL" id="VSWD01000006">
    <property type="protein sequence ID" value="KAK3099801.1"/>
    <property type="molecule type" value="Genomic_DNA"/>
</dbReference>
<keyword evidence="1" id="KW-0812">Transmembrane</keyword>
<comment type="caution">
    <text evidence="2">The sequence shown here is derived from an EMBL/GenBank/DDBJ whole genome shotgun (WGS) entry which is preliminary data.</text>
</comment>
<evidence type="ECO:0000256" key="1">
    <source>
        <dbReference type="SAM" id="Phobius"/>
    </source>
</evidence>
<keyword evidence="1" id="KW-0472">Membrane</keyword>
<proteinExistence type="predicted"/>
<protein>
    <submittedName>
        <fullName evidence="2">Uncharacterized protein</fullName>
    </submittedName>
</protein>
<dbReference type="GO" id="GO:0005615">
    <property type="term" value="C:extracellular space"/>
    <property type="evidence" value="ECO:0007669"/>
    <property type="project" value="TreeGrafter"/>
</dbReference>
<evidence type="ECO:0000313" key="3">
    <source>
        <dbReference type="Proteomes" id="UP001186944"/>
    </source>
</evidence>
<dbReference type="AlphaFoldDB" id="A0AA89C8P8"/>
<evidence type="ECO:0000313" key="2">
    <source>
        <dbReference type="EMBL" id="KAK3099801.1"/>
    </source>
</evidence>
<name>A0AA89C8P8_PINIB</name>
<reference evidence="2" key="1">
    <citation type="submission" date="2019-08" db="EMBL/GenBank/DDBJ databases">
        <title>The improved chromosome-level genome for the pearl oyster Pinctada fucata martensii using PacBio sequencing and Hi-C.</title>
        <authorList>
            <person name="Zheng Z."/>
        </authorList>
    </citation>
    <scope>NUCLEOTIDE SEQUENCE</scope>
    <source>
        <strain evidence="2">ZZ-2019</strain>
        <tissue evidence="2">Adductor muscle</tissue>
    </source>
</reference>